<dbReference type="InterPro" id="IPR013113">
    <property type="entry name" value="SIP_FAD-bd"/>
</dbReference>
<dbReference type="RefSeq" id="WP_093270214.1">
    <property type="nucleotide sequence ID" value="NZ_FNDD01000003.1"/>
</dbReference>
<dbReference type="PROSITE" id="PS51384">
    <property type="entry name" value="FAD_FR"/>
    <property type="match status" value="1"/>
</dbReference>
<dbReference type="GO" id="GO:0016491">
    <property type="term" value="F:oxidoreductase activity"/>
    <property type="evidence" value="ECO:0007669"/>
    <property type="project" value="InterPro"/>
</dbReference>
<sequence length="255" mass="28867">MKKPQPKAAKVSNTTTITPNMQRITLESEAFADFPDDCEGGYIKLLFDPQGSTAIENLEPDARPSMRTYTIRRFMPQQNAIEVDFVRHTCDDPQSGFAARWAMSAQVGDGIQIAGPGTIQNMNLQAEWFFMVADMTALPALSAKIRRLPSDAKGYAVIQIESDADKQPLDAPDNMQITWLTDQSIAQAVPKLEWLEGEVSVWCACEFDSMRAMRQYFRNDRQVERDNIYISSYWKQGVTEDGHKVIKRQDMEQNG</sequence>
<evidence type="ECO:0000256" key="1">
    <source>
        <dbReference type="ARBA" id="ARBA00035644"/>
    </source>
</evidence>
<dbReference type="Pfam" id="PF04954">
    <property type="entry name" value="SIP"/>
    <property type="match status" value="1"/>
</dbReference>
<accession>A0A1G7XKV3</accession>
<dbReference type="Gene3D" id="2.40.30.10">
    <property type="entry name" value="Translation factors"/>
    <property type="match status" value="1"/>
</dbReference>
<dbReference type="AlphaFoldDB" id="A0A1G7XKV3"/>
<reference evidence="3 4" key="1">
    <citation type="submission" date="2016-10" db="EMBL/GenBank/DDBJ databases">
        <authorList>
            <person name="de Groot N.N."/>
        </authorList>
    </citation>
    <scope>NUCLEOTIDE SEQUENCE [LARGE SCALE GENOMIC DNA]</scope>
    <source>
        <strain evidence="3 4">CGMCC 1.10228</strain>
    </source>
</reference>
<evidence type="ECO:0000313" key="4">
    <source>
        <dbReference type="Proteomes" id="UP000198854"/>
    </source>
</evidence>
<dbReference type="PANTHER" id="PTHR30157">
    <property type="entry name" value="FERRIC REDUCTASE, NADPH-DEPENDENT"/>
    <property type="match status" value="1"/>
</dbReference>
<feature type="domain" description="FAD-binding FR-type" evidence="2">
    <location>
        <begin position="4"/>
        <end position="123"/>
    </location>
</feature>
<proteinExistence type="inferred from homology"/>
<dbReference type="InterPro" id="IPR007037">
    <property type="entry name" value="SIP_rossman_dom"/>
</dbReference>
<evidence type="ECO:0000313" key="3">
    <source>
        <dbReference type="EMBL" id="SDG84683.1"/>
    </source>
</evidence>
<dbReference type="InterPro" id="IPR039261">
    <property type="entry name" value="FNR_nucleotide-bd"/>
</dbReference>
<organism evidence="3 4">
    <name type="scientific">Vibrio xiamenensis</name>
    <dbReference type="NCBI Taxonomy" id="861298"/>
    <lineage>
        <taxon>Bacteria</taxon>
        <taxon>Pseudomonadati</taxon>
        <taxon>Pseudomonadota</taxon>
        <taxon>Gammaproteobacteria</taxon>
        <taxon>Vibrionales</taxon>
        <taxon>Vibrionaceae</taxon>
        <taxon>Vibrio</taxon>
    </lineage>
</organism>
<dbReference type="OrthoDB" id="9814826at2"/>
<gene>
    <name evidence="3" type="ORF">SAMN04488136_103229</name>
</gene>
<evidence type="ECO:0000259" key="2">
    <source>
        <dbReference type="PROSITE" id="PS51384"/>
    </source>
</evidence>
<dbReference type="CDD" id="cd06193">
    <property type="entry name" value="siderophore_interacting"/>
    <property type="match status" value="1"/>
</dbReference>
<dbReference type="InterPro" id="IPR017927">
    <property type="entry name" value="FAD-bd_FR_type"/>
</dbReference>
<keyword evidence="4" id="KW-1185">Reference proteome</keyword>
<dbReference type="PANTHER" id="PTHR30157:SF0">
    <property type="entry name" value="NADPH-DEPENDENT FERRIC-CHELATE REDUCTASE"/>
    <property type="match status" value="1"/>
</dbReference>
<dbReference type="Proteomes" id="UP000198854">
    <property type="component" value="Unassembled WGS sequence"/>
</dbReference>
<dbReference type="SUPFAM" id="SSF63380">
    <property type="entry name" value="Riboflavin synthase domain-like"/>
    <property type="match status" value="1"/>
</dbReference>
<name>A0A1G7XKV3_9VIBR</name>
<comment type="similarity">
    <text evidence="1">Belongs to the SIP oxidoreductase family.</text>
</comment>
<dbReference type="InterPro" id="IPR017938">
    <property type="entry name" value="Riboflavin_synthase-like_b-brl"/>
</dbReference>
<dbReference type="Gene3D" id="3.40.50.80">
    <property type="entry name" value="Nucleotide-binding domain of ferredoxin-NADP reductase (FNR) module"/>
    <property type="match status" value="1"/>
</dbReference>
<dbReference type="EMBL" id="FNDD01000003">
    <property type="protein sequence ID" value="SDG84683.1"/>
    <property type="molecule type" value="Genomic_DNA"/>
</dbReference>
<dbReference type="STRING" id="861298.SAMN04488136_103229"/>
<dbReference type="Pfam" id="PF08021">
    <property type="entry name" value="FAD_binding_9"/>
    <property type="match status" value="1"/>
</dbReference>
<protein>
    <submittedName>
        <fullName evidence="3">NADPH-dependent ferric siderophore reductase, contains FAD-binding and SIP domains</fullName>
    </submittedName>
</protein>
<dbReference type="InterPro" id="IPR039374">
    <property type="entry name" value="SIP_fam"/>
</dbReference>